<keyword evidence="2" id="KW-1185">Reference proteome</keyword>
<name>A0AAE1U4Z9_9EUCA</name>
<dbReference type="AlphaFoldDB" id="A0AAE1U4Z9"/>
<proteinExistence type="predicted"/>
<comment type="caution">
    <text evidence="1">The sequence shown here is derived from an EMBL/GenBank/DDBJ whole genome shotgun (WGS) entry which is preliminary data.</text>
</comment>
<evidence type="ECO:0000313" key="2">
    <source>
        <dbReference type="Proteomes" id="UP001292094"/>
    </source>
</evidence>
<dbReference type="Proteomes" id="UP001292094">
    <property type="component" value="Unassembled WGS sequence"/>
</dbReference>
<dbReference type="EMBL" id="JAWZYT010001627">
    <property type="protein sequence ID" value="KAK4310548.1"/>
    <property type="molecule type" value="Genomic_DNA"/>
</dbReference>
<accession>A0AAE1U4Z9</accession>
<reference evidence="1" key="1">
    <citation type="submission" date="2023-11" db="EMBL/GenBank/DDBJ databases">
        <title>Genome assemblies of two species of porcelain crab, Petrolisthes cinctipes and Petrolisthes manimaculis (Anomura: Porcellanidae).</title>
        <authorList>
            <person name="Angst P."/>
        </authorList>
    </citation>
    <scope>NUCLEOTIDE SEQUENCE</scope>
    <source>
        <strain evidence="1">PB745_02</strain>
        <tissue evidence="1">Gill</tissue>
    </source>
</reference>
<protein>
    <submittedName>
        <fullName evidence="1">Uncharacterized protein</fullName>
    </submittedName>
</protein>
<organism evidence="1 2">
    <name type="scientific">Petrolisthes manimaculis</name>
    <dbReference type="NCBI Taxonomy" id="1843537"/>
    <lineage>
        <taxon>Eukaryota</taxon>
        <taxon>Metazoa</taxon>
        <taxon>Ecdysozoa</taxon>
        <taxon>Arthropoda</taxon>
        <taxon>Crustacea</taxon>
        <taxon>Multicrustacea</taxon>
        <taxon>Malacostraca</taxon>
        <taxon>Eumalacostraca</taxon>
        <taxon>Eucarida</taxon>
        <taxon>Decapoda</taxon>
        <taxon>Pleocyemata</taxon>
        <taxon>Anomura</taxon>
        <taxon>Galatheoidea</taxon>
        <taxon>Porcellanidae</taxon>
        <taxon>Petrolisthes</taxon>
    </lineage>
</organism>
<evidence type="ECO:0000313" key="1">
    <source>
        <dbReference type="EMBL" id="KAK4310548.1"/>
    </source>
</evidence>
<gene>
    <name evidence="1" type="ORF">Pmani_017905</name>
</gene>
<sequence length="97" mass="10867">MKSRWWYGYIIDLCKRDALALLEKPMPLKDFRLKISPYLQGCSAIPLSHLFSQGRGRELIVHQIICGTNTPLTSVCQAKDDPLLLQIQGAVKEGPTA</sequence>